<dbReference type="AlphaFoldDB" id="A0A6A6BPT7"/>
<name>A0A6A6BPT7_9PEZI</name>
<feature type="region of interest" description="Disordered" evidence="1">
    <location>
        <begin position="55"/>
        <end position="84"/>
    </location>
</feature>
<evidence type="ECO:0000256" key="1">
    <source>
        <dbReference type="SAM" id="MobiDB-lite"/>
    </source>
</evidence>
<dbReference type="GeneID" id="54299381"/>
<sequence>MGPPRRRLQWEDEDASTLGHGSSDDEYDEQPALDRAPVHPIACMQAAFEESIMESLEPVSESEEKRKHQQDKGGGGGGSAKARRQRMLDEDEYNGSYTAQWRMKPSAKYHPLWKLVAQISFGVHLLNQQLAKSDEEVSNILKMHVQEVDVFLENTTEDFDLALADIQERINYLKLPLEHVNIFDIMLDDRQFRTSIVEGNEKIEKIVERTARAMNDALLDVEKGMEATEELSRYLQRIGGEWTDGDDELCGIYDAMCGNSEGWLECLQTLQTKGNDLGIALVQLGSILNEMTKRAGVASRRSIIAHRAPEADQRPGSGSASRSASRSGSRARVNSPPSSSRLSPGQQRPDRPTSRARQDKPLPRDPDPTVPGMANLHRSPSRPPQKAHMVPMEQRFENTRRPPPPPPRQPSSVTDAPEIPARDMRRLQTPEARYDGPRSGTSTPISKSPNLTVSHSPAMYKASSPTAPAKSPSILRKRLTVRGTRDKDSSPMVDSAYSSGSSGSSNSFERERKPLRSPALTVRSPMLSPPSPMLSPSSLPPQMEQTHPSCRSSFLAATSPMQSPMQSPNSLSPAPKLGLFPQMRETPPMTPQALSIRSGITGGGLTLSTTLESRPSTAMTVATTAPKRTNILSNGSGRATPDVAKKRGSLIGFRKLFRKKTSAKLGPTAENEAE</sequence>
<feature type="compositionally biased region" description="Low complexity" evidence="1">
    <location>
        <begin position="559"/>
        <end position="573"/>
    </location>
</feature>
<proteinExistence type="predicted"/>
<feature type="compositionally biased region" description="Low complexity" evidence="1">
    <location>
        <begin position="316"/>
        <end position="332"/>
    </location>
</feature>
<protein>
    <submittedName>
        <fullName evidence="2">Uncharacterized protein</fullName>
    </submittedName>
</protein>
<dbReference type="Proteomes" id="UP000799438">
    <property type="component" value="Unassembled WGS sequence"/>
</dbReference>
<keyword evidence="3" id="KW-1185">Reference proteome</keyword>
<feature type="compositionally biased region" description="Basic and acidic residues" evidence="1">
    <location>
        <begin position="348"/>
        <end position="367"/>
    </location>
</feature>
<feature type="compositionally biased region" description="Polar residues" evidence="1">
    <location>
        <begin position="335"/>
        <end position="346"/>
    </location>
</feature>
<feature type="compositionally biased region" description="Basic and acidic residues" evidence="1">
    <location>
        <begin position="420"/>
        <end position="436"/>
    </location>
</feature>
<gene>
    <name evidence="2" type="ORF">K452DRAFT_296010</name>
</gene>
<dbReference type="EMBL" id="ML995479">
    <property type="protein sequence ID" value="KAF2144581.1"/>
    <property type="molecule type" value="Genomic_DNA"/>
</dbReference>
<reference evidence="2" key="1">
    <citation type="journal article" date="2020" name="Stud. Mycol.">
        <title>101 Dothideomycetes genomes: a test case for predicting lifestyles and emergence of pathogens.</title>
        <authorList>
            <person name="Haridas S."/>
            <person name="Albert R."/>
            <person name="Binder M."/>
            <person name="Bloem J."/>
            <person name="Labutti K."/>
            <person name="Salamov A."/>
            <person name="Andreopoulos B."/>
            <person name="Baker S."/>
            <person name="Barry K."/>
            <person name="Bills G."/>
            <person name="Bluhm B."/>
            <person name="Cannon C."/>
            <person name="Castanera R."/>
            <person name="Culley D."/>
            <person name="Daum C."/>
            <person name="Ezra D."/>
            <person name="Gonzalez J."/>
            <person name="Henrissat B."/>
            <person name="Kuo A."/>
            <person name="Liang C."/>
            <person name="Lipzen A."/>
            <person name="Lutzoni F."/>
            <person name="Magnuson J."/>
            <person name="Mondo S."/>
            <person name="Nolan M."/>
            <person name="Ohm R."/>
            <person name="Pangilinan J."/>
            <person name="Park H.-J."/>
            <person name="Ramirez L."/>
            <person name="Alfaro M."/>
            <person name="Sun H."/>
            <person name="Tritt A."/>
            <person name="Yoshinaga Y."/>
            <person name="Zwiers L.-H."/>
            <person name="Turgeon B."/>
            <person name="Goodwin S."/>
            <person name="Spatafora J."/>
            <person name="Crous P."/>
            <person name="Grigoriev I."/>
        </authorList>
    </citation>
    <scope>NUCLEOTIDE SEQUENCE</scope>
    <source>
        <strain evidence="2">CBS 121167</strain>
    </source>
</reference>
<feature type="compositionally biased region" description="Polar residues" evidence="1">
    <location>
        <begin position="543"/>
        <end position="556"/>
    </location>
</feature>
<feature type="region of interest" description="Disordered" evidence="1">
    <location>
        <begin position="305"/>
        <end position="592"/>
    </location>
</feature>
<evidence type="ECO:0000313" key="2">
    <source>
        <dbReference type="EMBL" id="KAF2144581.1"/>
    </source>
</evidence>
<feature type="region of interest" description="Disordered" evidence="1">
    <location>
        <begin position="1"/>
        <end position="38"/>
    </location>
</feature>
<dbReference type="OrthoDB" id="5389734at2759"/>
<accession>A0A6A6BPT7</accession>
<feature type="compositionally biased region" description="Low complexity" evidence="1">
    <location>
        <begin position="461"/>
        <end position="473"/>
    </location>
</feature>
<feature type="compositionally biased region" description="Polar residues" evidence="1">
    <location>
        <begin position="439"/>
        <end position="455"/>
    </location>
</feature>
<organism evidence="2 3">
    <name type="scientific">Aplosporella prunicola CBS 121167</name>
    <dbReference type="NCBI Taxonomy" id="1176127"/>
    <lineage>
        <taxon>Eukaryota</taxon>
        <taxon>Fungi</taxon>
        <taxon>Dikarya</taxon>
        <taxon>Ascomycota</taxon>
        <taxon>Pezizomycotina</taxon>
        <taxon>Dothideomycetes</taxon>
        <taxon>Dothideomycetes incertae sedis</taxon>
        <taxon>Botryosphaeriales</taxon>
        <taxon>Aplosporellaceae</taxon>
        <taxon>Aplosporella</taxon>
    </lineage>
</organism>
<evidence type="ECO:0000313" key="3">
    <source>
        <dbReference type="Proteomes" id="UP000799438"/>
    </source>
</evidence>
<feature type="compositionally biased region" description="Low complexity" evidence="1">
    <location>
        <begin position="498"/>
        <end position="507"/>
    </location>
</feature>
<dbReference type="RefSeq" id="XP_033400293.1">
    <property type="nucleotide sequence ID" value="XM_033541884.1"/>
</dbReference>